<dbReference type="Proteomes" id="UP001162162">
    <property type="component" value="Unassembled WGS sequence"/>
</dbReference>
<gene>
    <name evidence="7" type="ORF">NQ318_007479</name>
</gene>
<evidence type="ECO:0000256" key="2">
    <source>
        <dbReference type="ARBA" id="ARBA00022884"/>
    </source>
</evidence>
<evidence type="ECO:0000313" key="8">
    <source>
        <dbReference type="Proteomes" id="UP001162162"/>
    </source>
</evidence>
<feature type="compositionally biased region" description="Basic and acidic residues" evidence="5">
    <location>
        <begin position="333"/>
        <end position="343"/>
    </location>
</feature>
<comment type="subcellular location">
    <subcellularLocation>
        <location evidence="1">Nucleus</location>
    </subcellularLocation>
</comment>
<dbReference type="AlphaFoldDB" id="A0AAV8YEF6"/>
<sequence length="892" mass="100281">MTEFRVDPYVVREESASDSSSRSTVAGTTPALISYLSRGAGAPLEDPTITLTEPTTAEEDDGGACGIPPGQTPPGTQGRARPERPLADAPSDDAAVRPASGGVPAVDIAILTETKLRPETRNLTFPVQPQVLQALSSDHNPILLAIPDGDKDDVTTVTYDYRRTDWRRYRDCINAHLSIGGALESPADIDNAVDELTDAITRARRASTKMASLKPRETTLPPDICDLIRFKNRVKRKWQKNRRRIDRQRLYDLQKTIQDRITQHINAKWTRKIEALDTRDNSLWRMARLLKRPYCPTPAIVSEGLVHFTDKEKADAMARSYQKTCTLPPDSTPEQRRVSEEYSRLPERVPIPPRKLEKLLTASHGRFTEKYDSPSVRRALQAQLYGQKQTDREDTTLFISRKVALFRRLAPDTAEADQVSHIRDMLRAELRMGISMGLPLYSVDRLVQLATAYEADLHEYNQYKRTFAAPKPAPAAGATPNRRAGHPPYPCTNNWSTTNWESGNGIQRKRAPSASTGPGAPANDARVGSSPAPSGAASSAGPGGKLVGGRPDETQATVTVQALSRELSFARSFANSRELINPHKQMQEAYQEEVFPVPREAPVRYHVGQRVLTRAFGVPAHNLRPPWEGPHTVMEELGDGVYRVRRGDAEDRVFLKDLKVADLKRELEERECETTGKKADLQNRLKEALENEGENPDIFLFDIAGDINSALQSLIENGSKMQQKLEETSGNLRGMEQKLVENSTKMEQKLIENMDQKLLENYTTLEKKITENSSCLQKQIGEYVDGKFEEMENKLSHLEHVYHSQLKNRYQKSNESLQEFEADIARLNIIYSTMPKFKGRNTNRGNWSQESMKKACDAVISGKMDLRQAALVDYGREKILERELQSMRMLDW</sequence>
<evidence type="ECO:0000313" key="7">
    <source>
        <dbReference type="EMBL" id="KAJ8949383.1"/>
    </source>
</evidence>
<dbReference type="PANTHER" id="PTHR15683:SF8">
    <property type="entry name" value="SCAFFOLD ATTACHMENT FACTOR B, ISOFORM B"/>
    <property type="match status" value="1"/>
</dbReference>
<dbReference type="GO" id="GO:0003723">
    <property type="term" value="F:RNA binding"/>
    <property type="evidence" value="ECO:0007669"/>
    <property type="project" value="UniProtKB-KW"/>
</dbReference>
<proteinExistence type="predicted"/>
<comment type="caution">
    <text evidence="7">The sequence shown here is derived from an EMBL/GenBank/DDBJ whole genome shotgun (WGS) entry which is preliminary data.</text>
</comment>
<keyword evidence="2" id="KW-0694">RNA-binding</keyword>
<feature type="compositionally biased region" description="Basic and acidic residues" evidence="5">
    <location>
        <begin position="1"/>
        <end position="15"/>
    </location>
</feature>
<dbReference type="InterPro" id="IPR003034">
    <property type="entry name" value="SAP_dom"/>
</dbReference>
<feature type="region of interest" description="Disordered" evidence="5">
    <location>
        <begin position="1"/>
        <end position="100"/>
    </location>
</feature>
<feature type="compositionally biased region" description="Polar residues" evidence="5">
    <location>
        <begin position="491"/>
        <end position="505"/>
    </location>
</feature>
<dbReference type="InterPro" id="IPR051738">
    <property type="entry name" value="SAF_Modulators"/>
</dbReference>
<reference evidence="7" key="1">
    <citation type="journal article" date="2023" name="Insect Mol. Biol.">
        <title>Genome sequencing provides insights into the evolution of gene families encoding plant cell wall-degrading enzymes in longhorned beetles.</title>
        <authorList>
            <person name="Shin N.R."/>
            <person name="Okamura Y."/>
            <person name="Kirsch R."/>
            <person name="Pauchet Y."/>
        </authorList>
    </citation>
    <scope>NUCLEOTIDE SEQUENCE</scope>
    <source>
        <strain evidence="7">AMC_N1</strain>
    </source>
</reference>
<evidence type="ECO:0000256" key="1">
    <source>
        <dbReference type="ARBA" id="ARBA00004123"/>
    </source>
</evidence>
<dbReference type="GO" id="GO:0043565">
    <property type="term" value="F:sequence-specific DNA binding"/>
    <property type="evidence" value="ECO:0007669"/>
    <property type="project" value="TreeGrafter"/>
</dbReference>
<keyword evidence="4" id="KW-0175">Coiled coil</keyword>
<evidence type="ECO:0000259" key="6">
    <source>
        <dbReference type="PROSITE" id="PS50800"/>
    </source>
</evidence>
<dbReference type="SMART" id="SM00513">
    <property type="entry name" value="SAP"/>
    <property type="match status" value="1"/>
</dbReference>
<name>A0AAV8YEF6_9CUCU</name>
<feature type="domain" description="SAP" evidence="6">
    <location>
        <begin position="655"/>
        <end position="689"/>
    </location>
</feature>
<evidence type="ECO:0000256" key="3">
    <source>
        <dbReference type="ARBA" id="ARBA00023242"/>
    </source>
</evidence>
<feature type="compositionally biased region" description="Low complexity" evidence="5">
    <location>
        <begin position="470"/>
        <end position="480"/>
    </location>
</feature>
<feature type="compositionally biased region" description="Low complexity" evidence="5">
    <location>
        <begin position="512"/>
        <end position="540"/>
    </location>
</feature>
<dbReference type="SUPFAM" id="SSF68906">
    <property type="entry name" value="SAP domain"/>
    <property type="match status" value="1"/>
</dbReference>
<dbReference type="GO" id="GO:0006357">
    <property type="term" value="P:regulation of transcription by RNA polymerase II"/>
    <property type="evidence" value="ECO:0007669"/>
    <property type="project" value="TreeGrafter"/>
</dbReference>
<organism evidence="7 8">
    <name type="scientific">Aromia moschata</name>
    <dbReference type="NCBI Taxonomy" id="1265417"/>
    <lineage>
        <taxon>Eukaryota</taxon>
        <taxon>Metazoa</taxon>
        <taxon>Ecdysozoa</taxon>
        <taxon>Arthropoda</taxon>
        <taxon>Hexapoda</taxon>
        <taxon>Insecta</taxon>
        <taxon>Pterygota</taxon>
        <taxon>Neoptera</taxon>
        <taxon>Endopterygota</taxon>
        <taxon>Coleoptera</taxon>
        <taxon>Polyphaga</taxon>
        <taxon>Cucujiformia</taxon>
        <taxon>Chrysomeloidea</taxon>
        <taxon>Cerambycidae</taxon>
        <taxon>Cerambycinae</taxon>
        <taxon>Callichromatini</taxon>
        <taxon>Aromia</taxon>
    </lineage>
</organism>
<dbReference type="PANTHER" id="PTHR15683">
    <property type="entry name" value="SCAFFOLD ATTACHMENT FACTOR B-RELATED"/>
    <property type="match status" value="1"/>
</dbReference>
<keyword evidence="8" id="KW-1185">Reference proteome</keyword>
<dbReference type="GO" id="GO:0005634">
    <property type="term" value="C:nucleus"/>
    <property type="evidence" value="ECO:0007669"/>
    <property type="project" value="UniProtKB-SubCell"/>
</dbReference>
<evidence type="ECO:0000256" key="5">
    <source>
        <dbReference type="SAM" id="MobiDB-lite"/>
    </source>
</evidence>
<dbReference type="PROSITE" id="PS50800">
    <property type="entry name" value="SAP"/>
    <property type="match status" value="1"/>
</dbReference>
<dbReference type="Pfam" id="PF02037">
    <property type="entry name" value="SAP"/>
    <property type="match status" value="1"/>
</dbReference>
<protein>
    <recommendedName>
        <fullName evidence="6">SAP domain-containing protein</fullName>
    </recommendedName>
</protein>
<feature type="region of interest" description="Disordered" evidence="5">
    <location>
        <begin position="324"/>
        <end position="343"/>
    </location>
</feature>
<dbReference type="EMBL" id="JAPWTK010000118">
    <property type="protein sequence ID" value="KAJ8949383.1"/>
    <property type="molecule type" value="Genomic_DNA"/>
</dbReference>
<feature type="region of interest" description="Disordered" evidence="5">
    <location>
        <begin position="470"/>
        <end position="551"/>
    </location>
</feature>
<dbReference type="InterPro" id="IPR036361">
    <property type="entry name" value="SAP_dom_sf"/>
</dbReference>
<keyword evidence="3" id="KW-0539">Nucleus</keyword>
<dbReference type="GO" id="GO:0050684">
    <property type="term" value="P:regulation of mRNA processing"/>
    <property type="evidence" value="ECO:0007669"/>
    <property type="project" value="TreeGrafter"/>
</dbReference>
<accession>A0AAV8YEF6</accession>
<feature type="coiled-coil region" evidence="4">
    <location>
        <begin position="803"/>
        <end position="830"/>
    </location>
</feature>
<evidence type="ECO:0000256" key="4">
    <source>
        <dbReference type="SAM" id="Coils"/>
    </source>
</evidence>
<feature type="compositionally biased region" description="Low complexity" evidence="5">
    <location>
        <begin position="66"/>
        <end position="78"/>
    </location>
</feature>
<dbReference type="Gene3D" id="1.10.720.30">
    <property type="entry name" value="SAP domain"/>
    <property type="match status" value="1"/>
</dbReference>